<gene>
    <name evidence="1" type="ORF">B0H17DRAFT_1052714</name>
</gene>
<proteinExistence type="predicted"/>
<keyword evidence="2" id="KW-1185">Reference proteome</keyword>
<comment type="caution">
    <text evidence="1">The sequence shown here is derived from an EMBL/GenBank/DDBJ whole genome shotgun (WGS) entry which is preliminary data.</text>
</comment>
<dbReference type="EMBL" id="JARKIE010000033">
    <property type="protein sequence ID" value="KAJ7696675.1"/>
    <property type="molecule type" value="Genomic_DNA"/>
</dbReference>
<name>A0AAD7GMY8_MYCRO</name>
<organism evidence="1 2">
    <name type="scientific">Mycena rosella</name>
    <name type="common">Pink bonnet</name>
    <name type="synonym">Agaricus rosellus</name>
    <dbReference type="NCBI Taxonomy" id="1033263"/>
    <lineage>
        <taxon>Eukaryota</taxon>
        <taxon>Fungi</taxon>
        <taxon>Dikarya</taxon>
        <taxon>Basidiomycota</taxon>
        <taxon>Agaricomycotina</taxon>
        <taxon>Agaricomycetes</taxon>
        <taxon>Agaricomycetidae</taxon>
        <taxon>Agaricales</taxon>
        <taxon>Marasmiineae</taxon>
        <taxon>Mycenaceae</taxon>
        <taxon>Mycena</taxon>
    </lineage>
</organism>
<protein>
    <submittedName>
        <fullName evidence="1">Uncharacterized protein</fullName>
    </submittedName>
</protein>
<evidence type="ECO:0000313" key="1">
    <source>
        <dbReference type="EMBL" id="KAJ7696675.1"/>
    </source>
</evidence>
<dbReference type="Proteomes" id="UP001221757">
    <property type="component" value="Unassembled WGS sequence"/>
</dbReference>
<sequence>MLSLDPCLPPPPPPDSILYLPAPPLLHLLLSLLSHCYSYPYSYSPFPTSKHLSHAHAHAARTCPSMYVCMYVCIPVLPYAYSYPLQSTAPDPVILFPRRPGLACSCLYPPQNVKY</sequence>
<evidence type="ECO:0000313" key="2">
    <source>
        <dbReference type="Proteomes" id="UP001221757"/>
    </source>
</evidence>
<reference evidence="1" key="1">
    <citation type="submission" date="2023-03" db="EMBL/GenBank/DDBJ databases">
        <title>Massive genome expansion in bonnet fungi (Mycena s.s.) driven by repeated elements and novel gene families across ecological guilds.</title>
        <authorList>
            <consortium name="Lawrence Berkeley National Laboratory"/>
            <person name="Harder C.B."/>
            <person name="Miyauchi S."/>
            <person name="Viragh M."/>
            <person name="Kuo A."/>
            <person name="Thoen E."/>
            <person name="Andreopoulos B."/>
            <person name="Lu D."/>
            <person name="Skrede I."/>
            <person name="Drula E."/>
            <person name="Henrissat B."/>
            <person name="Morin E."/>
            <person name="Kohler A."/>
            <person name="Barry K."/>
            <person name="LaButti K."/>
            <person name="Morin E."/>
            <person name="Salamov A."/>
            <person name="Lipzen A."/>
            <person name="Mereny Z."/>
            <person name="Hegedus B."/>
            <person name="Baldrian P."/>
            <person name="Stursova M."/>
            <person name="Weitz H."/>
            <person name="Taylor A."/>
            <person name="Grigoriev I.V."/>
            <person name="Nagy L.G."/>
            <person name="Martin F."/>
            <person name="Kauserud H."/>
        </authorList>
    </citation>
    <scope>NUCLEOTIDE SEQUENCE</scope>
    <source>
        <strain evidence="1">CBHHK067</strain>
    </source>
</reference>
<dbReference type="AlphaFoldDB" id="A0AAD7GMY8"/>
<accession>A0AAD7GMY8</accession>